<accession>A0ABV7WK75</accession>
<dbReference type="InterPro" id="IPR005814">
    <property type="entry name" value="Aminotrans_3"/>
</dbReference>
<comment type="cofactor">
    <cofactor evidence="1">
        <name>pyridoxal 5'-phosphate</name>
        <dbReference type="ChEBI" id="CHEBI:597326"/>
    </cofactor>
</comment>
<dbReference type="PANTHER" id="PTHR11986">
    <property type="entry name" value="AMINOTRANSFERASE CLASS III"/>
    <property type="match status" value="1"/>
</dbReference>
<dbReference type="PIRSF" id="PIRSF000521">
    <property type="entry name" value="Transaminase_4ab_Lys_Orn"/>
    <property type="match status" value="1"/>
</dbReference>
<dbReference type="InterPro" id="IPR050103">
    <property type="entry name" value="Class-III_PLP-dep_AT"/>
</dbReference>
<protein>
    <submittedName>
        <fullName evidence="6">Acetylornithine transaminase</fullName>
        <ecNumber evidence="6">2.6.1.11</ecNumber>
    </submittedName>
</protein>
<comment type="similarity">
    <text evidence="5">Belongs to the class-III pyridoxal-phosphate-dependent aminotransferase family.</text>
</comment>
<name>A0ABV7WK75_9MICO</name>
<dbReference type="NCBIfam" id="NF002874">
    <property type="entry name" value="PRK03244.1"/>
    <property type="match status" value="1"/>
</dbReference>
<reference evidence="7" key="1">
    <citation type="journal article" date="2019" name="Int. J. Syst. Evol. Microbiol.">
        <title>The Global Catalogue of Microorganisms (GCM) 10K type strain sequencing project: providing services to taxonomists for standard genome sequencing and annotation.</title>
        <authorList>
            <consortium name="The Broad Institute Genomics Platform"/>
            <consortium name="The Broad Institute Genome Sequencing Center for Infectious Disease"/>
            <person name="Wu L."/>
            <person name="Ma J."/>
        </authorList>
    </citation>
    <scope>NUCLEOTIDE SEQUENCE [LARGE SCALE GENOMIC DNA]</scope>
    <source>
        <strain evidence="7">NCAIM B.02333</strain>
    </source>
</reference>
<evidence type="ECO:0000256" key="1">
    <source>
        <dbReference type="ARBA" id="ARBA00001933"/>
    </source>
</evidence>
<dbReference type="GO" id="GO:0003992">
    <property type="term" value="F:N2-acetyl-L-ornithine:2-oxoglutarate 5-aminotransferase activity"/>
    <property type="evidence" value="ECO:0007669"/>
    <property type="project" value="UniProtKB-EC"/>
</dbReference>
<dbReference type="Proteomes" id="UP001595685">
    <property type="component" value="Unassembled WGS sequence"/>
</dbReference>
<dbReference type="EC" id="2.6.1.11" evidence="6"/>
<proteinExistence type="inferred from homology"/>
<keyword evidence="4 5" id="KW-0663">Pyridoxal phosphate</keyword>
<evidence type="ECO:0000256" key="5">
    <source>
        <dbReference type="RuleBase" id="RU003560"/>
    </source>
</evidence>
<evidence type="ECO:0000256" key="2">
    <source>
        <dbReference type="ARBA" id="ARBA00022576"/>
    </source>
</evidence>
<dbReference type="Gene3D" id="3.40.640.10">
    <property type="entry name" value="Type I PLP-dependent aspartate aminotransferase-like (Major domain)"/>
    <property type="match status" value="1"/>
</dbReference>
<dbReference type="PANTHER" id="PTHR11986:SF79">
    <property type="entry name" value="ACETYLORNITHINE AMINOTRANSFERASE, MITOCHONDRIAL"/>
    <property type="match status" value="1"/>
</dbReference>
<keyword evidence="2 6" id="KW-0032">Aminotransferase</keyword>
<dbReference type="Pfam" id="PF00202">
    <property type="entry name" value="Aminotran_3"/>
    <property type="match status" value="1"/>
</dbReference>
<gene>
    <name evidence="6" type="ORF">ACFOLH_18225</name>
</gene>
<dbReference type="CDD" id="cd00610">
    <property type="entry name" value="OAT_like"/>
    <property type="match status" value="1"/>
</dbReference>
<dbReference type="InterPro" id="IPR015421">
    <property type="entry name" value="PyrdxlP-dep_Trfase_major"/>
</dbReference>
<dbReference type="SUPFAM" id="SSF53383">
    <property type="entry name" value="PLP-dependent transferases"/>
    <property type="match status" value="1"/>
</dbReference>
<evidence type="ECO:0000256" key="4">
    <source>
        <dbReference type="ARBA" id="ARBA00022898"/>
    </source>
</evidence>
<comment type="caution">
    <text evidence="6">The sequence shown here is derived from an EMBL/GenBank/DDBJ whole genome shotgun (WGS) entry which is preliminary data.</text>
</comment>
<dbReference type="EMBL" id="JBHRWW010000020">
    <property type="protein sequence ID" value="MFC3690288.1"/>
    <property type="molecule type" value="Genomic_DNA"/>
</dbReference>
<dbReference type="RefSeq" id="WP_340295297.1">
    <property type="nucleotide sequence ID" value="NZ_JBBEOI010000226.1"/>
</dbReference>
<organism evidence="6 7">
    <name type="scientific">Aquipuribacter hungaricus</name>
    <dbReference type="NCBI Taxonomy" id="545624"/>
    <lineage>
        <taxon>Bacteria</taxon>
        <taxon>Bacillati</taxon>
        <taxon>Actinomycetota</taxon>
        <taxon>Actinomycetes</taxon>
        <taxon>Micrococcales</taxon>
        <taxon>Intrasporangiaceae</taxon>
        <taxon>Aquipuribacter</taxon>
    </lineage>
</organism>
<evidence type="ECO:0000256" key="3">
    <source>
        <dbReference type="ARBA" id="ARBA00022679"/>
    </source>
</evidence>
<keyword evidence="7" id="KW-1185">Reference proteome</keyword>
<evidence type="ECO:0000313" key="6">
    <source>
        <dbReference type="EMBL" id="MFC3690288.1"/>
    </source>
</evidence>
<dbReference type="Gene3D" id="3.90.1150.10">
    <property type="entry name" value="Aspartate Aminotransferase, domain 1"/>
    <property type="match status" value="1"/>
</dbReference>
<sequence length="434" mass="44270">MTVTTARGALERPVGEQWLDRHAAALMGTYGRPARVLVRGEGAYVWDADGTRYTDLLAGIATTALGHAHPALTGAVTAQLSTLGHVSNLAATPVQVGLAEELLRTCDAPAGSRVFLCNSGAEAIEAAFKITRRTGRTRVLAAEGGFHGRTMGALALTHTAAYREPFEPLPAGVEHVPFGDVDAMAAALADESAGPVAAVVLEPVQGEGGVRPAPAGYLAAVRRLTRQHGALLVLDEVQTGSGRTGRWLAWQHPHHLGDAVAEDPTMRPDVVTLAKGLAGGIPCGAVVAYGAATAGLLGRSQHGTTFGGNPVAAAAALATLHVVERDGLLERARHLGALLRDGIGAVRHPLLAGVRGEGLLLAVTLTRPLAAEVTAAALDAGFVVNAVAPDAVRLAPPLVLTDAQATSFVDALPAVLDTVLPAAQAGPGSQEAPS</sequence>
<dbReference type="InterPro" id="IPR015424">
    <property type="entry name" value="PyrdxlP-dep_Trfase"/>
</dbReference>
<keyword evidence="3 6" id="KW-0808">Transferase</keyword>
<dbReference type="InterPro" id="IPR015422">
    <property type="entry name" value="PyrdxlP-dep_Trfase_small"/>
</dbReference>
<evidence type="ECO:0000313" key="7">
    <source>
        <dbReference type="Proteomes" id="UP001595685"/>
    </source>
</evidence>